<name>A0A6A6FXF9_9PEZI</name>
<keyword evidence="2" id="KW-1185">Reference proteome</keyword>
<evidence type="ECO:0008006" key="3">
    <source>
        <dbReference type="Google" id="ProtNLM"/>
    </source>
</evidence>
<evidence type="ECO:0000313" key="2">
    <source>
        <dbReference type="Proteomes" id="UP000799539"/>
    </source>
</evidence>
<sequence length="339" mass="39217">MTAVIPACHWSTKFTPINRPKPPPLEEESDVFPFFSLPLELRFIIYRQCCRQAAIPKEDLSTHERLPEGALTNHALPNFLRVSKKFKAEYEQETEFRRARKRLLLQFYCCKFKLNLAPTLQSPLASPVRITLANVENLMLKVRCHLIMPSRATRVSQGMNRLLSMMPSLKYIEININIACCARNFFYVDCEKEDDEGDQEDQVAEAIRSLVEETVAGLLGDRRWRVHTHVTLRATHMLFLKPLILSGHARHSWESEMFRLFADNCSRNHMLLRARSTQCVTAKGVLWEIEPPTEPEKVLDDLEAEFNIALAHRQAGEMPWELFIFSVLQLAKELRASRV</sequence>
<organism evidence="1 2">
    <name type="scientific">Cercospora zeae-maydis SCOH1-5</name>
    <dbReference type="NCBI Taxonomy" id="717836"/>
    <lineage>
        <taxon>Eukaryota</taxon>
        <taxon>Fungi</taxon>
        <taxon>Dikarya</taxon>
        <taxon>Ascomycota</taxon>
        <taxon>Pezizomycotina</taxon>
        <taxon>Dothideomycetes</taxon>
        <taxon>Dothideomycetidae</taxon>
        <taxon>Mycosphaerellales</taxon>
        <taxon>Mycosphaerellaceae</taxon>
        <taxon>Cercospora</taxon>
    </lineage>
</organism>
<evidence type="ECO:0000313" key="1">
    <source>
        <dbReference type="EMBL" id="KAF2218024.1"/>
    </source>
</evidence>
<accession>A0A6A6FXF9</accession>
<dbReference type="AlphaFoldDB" id="A0A6A6FXF9"/>
<proteinExistence type="predicted"/>
<dbReference type="EMBL" id="ML992662">
    <property type="protein sequence ID" value="KAF2218024.1"/>
    <property type="molecule type" value="Genomic_DNA"/>
</dbReference>
<protein>
    <recommendedName>
        <fullName evidence="3">F-box domain-containing protein</fullName>
    </recommendedName>
</protein>
<dbReference type="OrthoDB" id="3636120at2759"/>
<dbReference type="Proteomes" id="UP000799539">
    <property type="component" value="Unassembled WGS sequence"/>
</dbReference>
<reference evidence="1" key="1">
    <citation type="journal article" date="2020" name="Stud. Mycol.">
        <title>101 Dothideomycetes genomes: a test case for predicting lifestyles and emergence of pathogens.</title>
        <authorList>
            <person name="Haridas S."/>
            <person name="Albert R."/>
            <person name="Binder M."/>
            <person name="Bloem J."/>
            <person name="Labutti K."/>
            <person name="Salamov A."/>
            <person name="Andreopoulos B."/>
            <person name="Baker S."/>
            <person name="Barry K."/>
            <person name="Bills G."/>
            <person name="Bluhm B."/>
            <person name="Cannon C."/>
            <person name="Castanera R."/>
            <person name="Culley D."/>
            <person name="Daum C."/>
            <person name="Ezra D."/>
            <person name="Gonzalez J."/>
            <person name="Henrissat B."/>
            <person name="Kuo A."/>
            <person name="Liang C."/>
            <person name="Lipzen A."/>
            <person name="Lutzoni F."/>
            <person name="Magnuson J."/>
            <person name="Mondo S."/>
            <person name="Nolan M."/>
            <person name="Ohm R."/>
            <person name="Pangilinan J."/>
            <person name="Park H.-J."/>
            <person name="Ramirez L."/>
            <person name="Alfaro M."/>
            <person name="Sun H."/>
            <person name="Tritt A."/>
            <person name="Yoshinaga Y."/>
            <person name="Zwiers L.-H."/>
            <person name="Turgeon B."/>
            <person name="Goodwin S."/>
            <person name="Spatafora J."/>
            <person name="Crous P."/>
            <person name="Grigoriev I."/>
        </authorList>
    </citation>
    <scope>NUCLEOTIDE SEQUENCE</scope>
    <source>
        <strain evidence="1">SCOH1-5</strain>
    </source>
</reference>
<gene>
    <name evidence="1" type="ORF">CERZMDRAFT_92649</name>
</gene>